<comment type="similarity">
    <text evidence="3">Belongs to the ATG17 family.</text>
</comment>
<dbReference type="GO" id="GO:0000045">
    <property type="term" value="P:autophagosome assembly"/>
    <property type="evidence" value="ECO:0007669"/>
    <property type="project" value="TreeGrafter"/>
</dbReference>
<evidence type="ECO:0000313" key="8">
    <source>
        <dbReference type="EMBL" id="ETV88163.1"/>
    </source>
</evidence>
<dbReference type="Pfam" id="PF04108">
    <property type="entry name" value="ATG17_like"/>
    <property type="match status" value="1"/>
</dbReference>
<dbReference type="OrthoDB" id="1937984at2759"/>
<keyword evidence="4" id="KW-0963">Cytoplasm</keyword>
<dbReference type="GO" id="GO:0034045">
    <property type="term" value="C:phagophore assembly site membrane"/>
    <property type="evidence" value="ECO:0007669"/>
    <property type="project" value="UniProtKB-SubCell"/>
</dbReference>
<protein>
    <recommendedName>
        <fullName evidence="7">Autophagy protein ATG17-like domain-containing protein</fullName>
    </recommendedName>
</protein>
<dbReference type="STRING" id="112090.W4HAM9"/>
<dbReference type="VEuPathDB" id="FungiDB:H257_01487"/>
<keyword evidence="5" id="KW-0072">Autophagy</keyword>
<dbReference type="InterPro" id="IPR007240">
    <property type="entry name" value="Atg17"/>
</dbReference>
<dbReference type="GeneID" id="20803483"/>
<dbReference type="PANTHER" id="PTHR28005">
    <property type="entry name" value="AUTOPHAGY-RELATED PROTEIN 17"/>
    <property type="match status" value="1"/>
</dbReference>
<dbReference type="GO" id="GO:1990316">
    <property type="term" value="C:Atg1/ULK1 kinase complex"/>
    <property type="evidence" value="ECO:0007669"/>
    <property type="project" value="TreeGrafter"/>
</dbReference>
<evidence type="ECO:0000256" key="5">
    <source>
        <dbReference type="ARBA" id="ARBA00023006"/>
    </source>
</evidence>
<dbReference type="GO" id="GO:0060090">
    <property type="term" value="F:molecular adaptor activity"/>
    <property type="evidence" value="ECO:0007669"/>
    <property type="project" value="TreeGrafter"/>
</dbReference>
<evidence type="ECO:0000256" key="2">
    <source>
        <dbReference type="ARBA" id="ARBA00004623"/>
    </source>
</evidence>
<comment type="subcellular location">
    <subcellularLocation>
        <location evidence="1">Cytoplasm</location>
    </subcellularLocation>
    <subcellularLocation>
        <location evidence="2">Preautophagosomal structure membrane</location>
        <topology evidence="2">Peripheral membrane protein</topology>
    </subcellularLocation>
</comment>
<accession>W4HAM9</accession>
<sequence>MMDHTDNAATGRSASLIDGQLERDGHALAANYERCITFRMLLQEISATMTMRIQAVESSLGVSEGAFETQDAAVQDMIQAHQQVEEDLRAIFTALKHQRVDPAMVSGEVGKSLFDFVDADTVMDLQRQAQSHIHTIVESRHNTVDSLELLRATMSFYQGLDFNGMVPLSSDGQSVWDALGDLCQHLQDELFECKLRHTSLQETRHHAAVDRITEDSSALVKASSTALNHLTELYDVALLYFVDMEQCDRRILHTFSAMHDTSQAYDAALSECHVLLDELTNLLRFYERFLAAYEALPLELQRRQAYEATTRRLVADLQSHLNALEATERLDRQAFADDHEQFLPATLCPCIKDRPYKPTLVMDPPPTATN</sequence>
<reference evidence="8" key="1">
    <citation type="submission" date="2013-12" db="EMBL/GenBank/DDBJ databases">
        <title>The Genome Sequence of Aphanomyces astaci APO3.</title>
        <authorList>
            <consortium name="The Broad Institute Genomics Platform"/>
            <person name="Russ C."/>
            <person name="Tyler B."/>
            <person name="van West P."/>
            <person name="Dieguez-Uribeondo J."/>
            <person name="Young S.K."/>
            <person name="Zeng Q."/>
            <person name="Gargeya S."/>
            <person name="Fitzgerald M."/>
            <person name="Abouelleil A."/>
            <person name="Alvarado L."/>
            <person name="Chapman S.B."/>
            <person name="Gainer-Dewar J."/>
            <person name="Goldberg J."/>
            <person name="Griggs A."/>
            <person name="Gujja S."/>
            <person name="Hansen M."/>
            <person name="Howarth C."/>
            <person name="Imamovic A."/>
            <person name="Ireland A."/>
            <person name="Larimer J."/>
            <person name="McCowan C."/>
            <person name="Murphy C."/>
            <person name="Pearson M."/>
            <person name="Poon T.W."/>
            <person name="Priest M."/>
            <person name="Roberts A."/>
            <person name="Saif S."/>
            <person name="Shea T."/>
            <person name="Sykes S."/>
            <person name="Wortman J."/>
            <person name="Nusbaum C."/>
            <person name="Birren B."/>
        </authorList>
    </citation>
    <scope>NUCLEOTIDE SEQUENCE [LARGE SCALE GENOMIC DNA]</scope>
    <source>
        <strain evidence="8">APO3</strain>
    </source>
</reference>
<organism evidence="8">
    <name type="scientific">Aphanomyces astaci</name>
    <name type="common">Crayfish plague agent</name>
    <dbReference type="NCBI Taxonomy" id="112090"/>
    <lineage>
        <taxon>Eukaryota</taxon>
        <taxon>Sar</taxon>
        <taxon>Stramenopiles</taxon>
        <taxon>Oomycota</taxon>
        <taxon>Saprolegniomycetes</taxon>
        <taxon>Saprolegniales</taxon>
        <taxon>Verrucalvaceae</taxon>
        <taxon>Aphanomyces</taxon>
    </lineage>
</organism>
<dbReference type="PANTHER" id="PTHR28005:SF1">
    <property type="entry name" value="AUTOPHAGY-RELATED PROTEIN 17"/>
    <property type="match status" value="1"/>
</dbReference>
<dbReference type="RefSeq" id="XP_009823026.1">
    <property type="nucleotide sequence ID" value="XM_009824724.1"/>
</dbReference>
<gene>
    <name evidence="8" type="ORF">H257_01487</name>
</gene>
<dbReference type="AlphaFoldDB" id="W4HAM9"/>
<name>W4HAM9_APHAT</name>
<feature type="domain" description="Autophagy protein ATG17-like" evidence="7">
    <location>
        <begin position="65"/>
        <end position="343"/>
    </location>
</feature>
<evidence type="ECO:0000256" key="4">
    <source>
        <dbReference type="ARBA" id="ARBA00022490"/>
    </source>
</evidence>
<dbReference type="InterPro" id="IPR045326">
    <property type="entry name" value="ATG17-like_dom"/>
</dbReference>
<dbReference type="GO" id="GO:0030295">
    <property type="term" value="F:protein kinase activator activity"/>
    <property type="evidence" value="ECO:0007669"/>
    <property type="project" value="TreeGrafter"/>
</dbReference>
<evidence type="ECO:0000256" key="3">
    <source>
        <dbReference type="ARBA" id="ARBA00006259"/>
    </source>
</evidence>
<dbReference type="EMBL" id="KI913115">
    <property type="protein sequence ID" value="ETV88163.1"/>
    <property type="molecule type" value="Genomic_DNA"/>
</dbReference>
<dbReference type="GO" id="GO:0000422">
    <property type="term" value="P:autophagy of mitochondrion"/>
    <property type="evidence" value="ECO:0007669"/>
    <property type="project" value="TreeGrafter"/>
</dbReference>
<evidence type="ECO:0000256" key="1">
    <source>
        <dbReference type="ARBA" id="ARBA00004496"/>
    </source>
</evidence>
<evidence type="ECO:0000259" key="7">
    <source>
        <dbReference type="Pfam" id="PF04108"/>
    </source>
</evidence>
<evidence type="ECO:0000256" key="6">
    <source>
        <dbReference type="ARBA" id="ARBA00023136"/>
    </source>
</evidence>
<proteinExistence type="inferred from homology"/>
<dbReference type="GO" id="GO:0034727">
    <property type="term" value="P:piecemeal microautophagy of the nucleus"/>
    <property type="evidence" value="ECO:0007669"/>
    <property type="project" value="TreeGrafter"/>
</dbReference>
<keyword evidence="6" id="KW-0472">Membrane</keyword>